<dbReference type="GO" id="GO:0071949">
    <property type="term" value="F:FAD binding"/>
    <property type="evidence" value="ECO:0007669"/>
    <property type="project" value="TreeGrafter"/>
</dbReference>
<keyword evidence="9" id="KW-0274">FAD</keyword>
<evidence type="ECO:0000256" key="15">
    <source>
        <dbReference type="ARBA" id="ARBA00049433"/>
    </source>
</evidence>
<organism evidence="18 20">
    <name type="scientific">Pichia sorbitophila (strain ATCC MYA-4447 / BCRC 22081 / CBS 7064 / NBRC 10061 / NRRL Y-12695)</name>
    <name type="common">Hybrid yeast</name>
    <dbReference type="NCBI Taxonomy" id="559304"/>
    <lineage>
        <taxon>Eukaryota</taxon>
        <taxon>Fungi</taxon>
        <taxon>Dikarya</taxon>
        <taxon>Ascomycota</taxon>
        <taxon>Saccharomycotina</taxon>
        <taxon>Pichiomycetes</taxon>
        <taxon>Debaryomycetaceae</taxon>
        <taxon>Millerozyma</taxon>
    </lineage>
</organism>
<dbReference type="Gene3D" id="2.40.30.10">
    <property type="entry name" value="Translation factors"/>
    <property type="match status" value="1"/>
</dbReference>
<evidence type="ECO:0000256" key="5">
    <source>
        <dbReference type="ARBA" id="ARBA00022575"/>
    </source>
</evidence>
<evidence type="ECO:0000256" key="9">
    <source>
        <dbReference type="ARBA" id="ARBA00022827"/>
    </source>
</evidence>
<keyword evidence="20" id="KW-1185">Reference proteome</keyword>
<dbReference type="Pfam" id="PF00970">
    <property type="entry name" value="FAD_binding_6"/>
    <property type="match status" value="1"/>
</dbReference>
<protein>
    <recommendedName>
        <fullName evidence="4">nitric oxide dioxygenase</fullName>
        <ecNumber evidence="4">1.14.12.17</ecNumber>
    </recommendedName>
</protein>
<keyword evidence="8" id="KW-0479">Metal-binding</keyword>
<dbReference type="eggNOG" id="KOG3378">
    <property type="taxonomic scope" value="Eukaryota"/>
</dbReference>
<keyword evidence="5" id="KW-0216">Detoxification</keyword>
<keyword evidence="7" id="KW-0285">Flavoprotein</keyword>
<dbReference type="PRINTS" id="PR00409">
    <property type="entry name" value="PHDIOXRDTASE"/>
</dbReference>
<dbReference type="InterPro" id="IPR012292">
    <property type="entry name" value="Globin/Proto"/>
</dbReference>
<dbReference type="CDD" id="cd19754">
    <property type="entry name" value="FHb_fungal-globin"/>
    <property type="match status" value="1"/>
</dbReference>
<evidence type="ECO:0000259" key="16">
    <source>
        <dbReference type="PROSITE" id="PS01033"/>
    </source>
</evidence>
<dbReference type="Gene3D" id="3.40.50.80">
    <property type="entry name" value="Nucleotide-binding domain of ferredoxin-NADP reductase (FNR) module"/>
    <property type="match status" value="1"/>
</dbReference>
<dbReference type="HOGENOM" id="CLU_003827_12_0_1"/>
<evidence type="ECO:0000313" key="19">
    <source>
        <dbReference type="EMBL" id="CCE80753.1"/>
    </source>
</evidence>
<evidence type="ECO:0000256" key="2">
    <source>
        <dbReference type="ARBA" id="ARBA00001974"/>
    </source>
</evidence>
<comment type="catalytic activity">
    <reaction evidence="15">
        <text>2 nitric oxide + NADPH + 2 O2 = 2 nitrate + NADP(+) + H(+)</text>
        <dbReference type="Rhea" id="RHEA:19465"/>
        <dbReference type="ChEBI" id="CHEBI:15378"/>
        <dbReference type="ChEBI" id="CHEBI:15379"/>
        <dbReference type="ChEBI" id="CHEBI:16480"/>
        <dbReference type="ChEBI" id="CHEBI:17632"/>
        <dbReference type="ChEBI" id="CHEBI:57783"/>
        <dbReference type="ChEBI" id="CHEBI:58349"/>
        <dbReference type="EC" id="1.14.12.17"/>
    </reaction>
</comment>
<dbReference type="STRING" id="559304.G8YKA8"/>
<dbReference type="CDD" id="cd06184">
    <property type="entry name" value="flavohem_like_fad_nad_binding"/>
    <property type="match status" value="1"/>
</dbReference>
<dbReference type="OrthoDB" id="436496at2759"/>
<evidence type="ECO:0000256" key="14">
    <source>
        <dbReference type="ARBA" id="ARBA00048649"/>
    </source>
</evidence>
<dbReference type="FunFam" id="2.40.30.10:FF:000034">
    <property type="entry name" value="Flavohemoprotein"/>
    <property type="match status" value="1"/>
</dbReference>
<evidence type="ECO:0000256" key="12">
    <source>
        <dbReference type="ARBA" id="ARBA00023004"/>
    </source>
</evidence>
<dbReference type="InterPro" id="IPR009050">
    <property type="entry name" value="Globin-like_sf"/>
</dbReference>
<sequence>MSTKLYDIQQLTPSQVDFIKASVPVLEKDGVKITSLMYNYMLSTYDEVKPYFNETDQKLLLQPKILAFALLNYAKNIEDLAPLQAFVKQIVVKHVGLRVRPEHYPIVGKCVLHALKETLGSAATDDLLDAWATAYGNLAQILIDAEQDAYKKTAWDDFRSFRVTKIEDECEDVKSIYFTPEDGKKPVLPQRGQYVCIRWMLPNAEFERSREYSVSNHPENGEYRISVRRLEGGKVSNYIHNDLKVGDTIRVAAPCGQFTYDSSNEDREILAFVGGIGITPLLSVLEYALEKGRKVKMFYSNRKVTSTAFRKTLATWKEKYPETFTLHEFVSEGKEVADAIDVQNIRQLSPEDFGFLDGSVPYDVYLLGPRGYMRFVKQNLLSKGVDEPSIKSEFFGPYEA</sequence>
<reference evidence="20" key="2">
    <citation type="journal article" date="2012" name="G3 (Bethesda)">
        <title>Pichia sorbitophila, an interspecies yeast hybrid reveals early steps of genome resolution following polyploidization.</title>
        <authorList>
            <person name="Leh Louis V."/>
            <person name="Despons L."/>
            <person name="Friedrich A."/>
            <person name="Martin T."/>
            <person name="Durrens P."/>
            <person name="Casaregola S."/>
            <person name="Neuveglise C."/>
            <person name="Fairhead C."/>
            <person name="Marck C."/>
            <person name="Cruz J.A."/>
            <person name="Straub M.L."/>
            <person name="Kugler V."/>
            <person name="Sacerdot C."/>
            <person name="Uzunov Z."/>
            <person name="Thierry A."/>
            <person name="Weiss S."/>
            <person name="Bleykasten C."/>
            <person name="De Montigny J."/>
            <person name="Jacques N."/>
            <person name="Jung P."/>
            <person name="Lemaire M."/>
            <person name="Mallet S."/>
            <person name="Morel G."/>
            <person name="Richard G.F."/>
            <person name="Sarkar A."/>
            <person name="Savel G."/>
            <person name="Schacherer J."/>
            <person name="Seret M.L."/>
            <person name="Talla E."/>
            <person name="Samson G."/>
            <person name="Jubin C."/>
            <person name="Poulain J."/>
            <person name="Vacherie B."/>
            <person name="Barbe V."/>
            <person name="Pelletier E."/>
            <person name="Sherman D.J."/>
            <person name="Westhof E."/>
            <person name="Weissenbach J."/>
            <person name="Baret P.V."/>
            <person name="Wincker P."/>
            <person name="Gaillardin C."/>
            <person name="Dujon B."/>
            <person name="Souciet J.L."/>
        </authorList>
    </citation>
    <scope>NUCLEOTIDE SEQUENCE [LARGE SCALE GENOMIC DNA]</scope>
    <source>
        <strain evidence="20">ATCC MYA-4447 / BCRC 22081 / CBS 7064 / NBRC 10061 / NRRL Y-12695</strain>
    </source>
</reference>
<comment type="cofactor">
    <cofactor evidence="1">
        <name>heme b</name>
        <dbReference type="ChEBI" id="CHEBI:60344"/>
    </cofactor>
</comment>
<feature type="domain" description="Globin" evidence="16">
    <location>
        <begin position="10"/>
        <end position="147"/>
    </location>
</feature>
<proteinExistence type="inferred from homology"/>
<keyword evidence="13" id="KW-0520">NAD</keyword>
<feature type="domain" description="FAD-binding FR-type" evidence="17">
    <location>
        <begin position="156"/>
        <end position="261"/>
    </location>
</feature>
<dbReference type="InterPro" id="IPR001433">
    <property type="entry name" value="OxRdtase_FAD/NAD-bd"/>
</dbReference>
<dbReference type="FunCoup" id="G8YKA8">
    <property type="interactions" value="616"/>
</dbReference>
<gene>
    <name evidence="18" type="primary">Piso0_003081</name>
    <name evidence="18" type="ORF">GNLVRS01_PISO0G04472g</name>
    <name evidence="19" type="ORF">GNLVRS01_PISO0H04473g</name>
</gene>
<dbReference type="Pfam" id="PF00175">
    <property type="entry name" value="NAD_binding_1"/>
    <property type="match status" value="1"/>
</dbReference>
<dbReference type="FunFam" id="1.10.490.10:FF:000003">
    <property type="entry name" value="Flavohemoprotein"/>
    <property type="match status" value="1"/>
</dbReference>
<dbReference type="GO" id="GO:0019825">
    <property type="term" value="F:oxygen binding"/>
    <property type="evidence" value="ECO:0007669"/>
    <property type="project" value="InterPro"/>
</dbReference>
<dbReference type="PANTHER" id="PTHR43396">
    <property type="entry name" value="FLAVOHEMOPROTEIN"/>
    <property type="match status" value="1"/>
</dbReference>
<dbReference type="InParanoid" id="G8YKA8"/>
<evidence type="ECO:0000256" key="6">
    <source>
        <dbReference type="ARBA" id="ARBA00022617"/>
    </source>
</evidence>
<evidence type="ECO:0000256" key="7">
    <source>
        <dbReference type="ARBA" id="ARBA00022630"/>
    </source>
</evidence>
<dbReference type="PROSITE" id="PS51384">
    <property type="entry name" value="FAD_FR"/>
    <property type="match status" value="1"/>
</dbReference>
<keyword evidence="10" id="KW-0521">NADP</keyword>
<dbReference type="InterPro" id="IPR000971">
    <property type="entry name" value="Globin"/>
</dbReference>
<dbReference type="InterPro" id="IPR017927">
    <property type="entry name" value="FAD-bd_FR_type"/>
</dbReference>
<dbReference type="GO" id="GO:0071500">
    <property type="term" value="P:cellular response to nitrosative stress"/>
    <property type="evidence" value="ECO:0007669"/>
    <property type="project" value="TreeGrafter"/>
</dbReference>
<keyword evidence="11" id="KW-0560">Oxidoreductase</keyword>
<dbReference type="PANTHER" id="PTHR43396:SF3">
    <property type="entry name" value="FLAVOHEMOPROTEIN"/>
    <property type="match status" value="1"/>
</dbReference>
<dbReference type="Proteomes" id="UP000005222">
    <property type="component" value="Chromosome H"/>
</dbReference>
<dbReference type="EC" id="1.14.12.17" evidence="4"/>
<dbReference type="GO" id="GO:0046872">
    <property type="term" value="F:metal ion binding"/>
    <property type="evidence" value="ECO:0007669"/>
    <property type="project" value="UniProtKB-KW"/>
</dbReference>
<dbReference type="GO" id="GO:0020037">
    <property type="term" value="F:heme binding"/>
    <property type="evidence" value="ECO:0007669"/>
    <property type="project" value="InterPro"/>
</dbReference>
<evidence type="ECO:0000313" key="18">
    <source>
        <dbReference type="EMBL" id="CCE79988.1"/>
    </source>
</evidence>
<dbReference type="GO" id="GO:0009636">
    <property type="term" value="P:response to toxic substance"/>
    <property type="evidence" value="ECO:0007669"/>
    <property type="project" value="UniProtKB-KW"/>
</dbReference>
<dbReference type="SUPFAM" id="SSF52343">
    <property type="entry name" value="Ferredoxin reductase-like, C-terminal NADP-linked domain"/>
    <property type="match status" value="1"/>
</dbReference>
<dbReference type="EMBL" id="FO082052">
    <property type="protein sequence ID" value="CCE80753.1"/>
    <property type="molecule type" value="Genomic_DNA"/>
</dbReference>
<dbReference type="PROSITE" id="PS01033">
    <property type="entry name" value="GLOBIN"/>
    <property type="match status" value="1"/>
</dbReference>
<evidence type="ECO:0000256" key="8">
    <source>
        <dbReference type="ARBA" id="ARBA00022723"/>
    </source>
</evidence>
<evidence type="ECO:0000256" key="1">
    <source>
        <dbReference type="ARBA" id="ARBA00001970"/>
    </source>
</evidence>
<comment type="cofactor">
    <cofactor evidence="2">
        <name>FAD</name>
        <dbReference type="ChEBI" id="CHEBI:57692"/>
    </cofactor>
</comment>
<dbReference type="Gene3D" id="1.10.490.10">
    <property type="entry name" value="Globins"/>
    <property type="match status" value="1"/>
</dbReference>
<dbReference type="InterPro" id="IPR008333">
    <property type="entry name" value="Cbr1-like_FAD-bd_dom"/>
</dbReference>
<dbReference type="AlphaFoldDB" id="G8YKA8"/>
<evidence type="ECO:0000256" key="4">
    <source>
        <dbReference type="ARBA" id="ARBA00012229"/>
    </source>
</evidence>
<dbReference type="Pfam" id="PF00042">
    <property type="entry name" value="Globin"/>
    <property type="match status" value="1"/>
</dbReference>
<dbReference type="GO" id="GO:0008941">
    <property type="term" value="F:nitric oxide dioxygenase NAD(P)H activity"/>
    <property type="evidence" value="ECO:0007669"/>
    <property type="project" value="UniProtKB-EC"/>
</dbReference>
<evidence type="ECO:0000256" key="10">
    <source>
        <dbReference type="ARBA" id="ARBA00022857"/>
    </source>
</evidence>
<dbReference type="InterPro" id="IPR039261">
    <property type="entry name" value="FNR_nucleotide-bd"/>
</dbReference>
<evidence type="ECO:0000259" key="17">
    <source>
        <dbReference type="PROSITE" id="PS51384"/>
    </source>
</evidence>
<evidence type="ECO:0000256" key="13">
    <source>
        <dbReference type="ARBA" id="ARBA00023027"/>
    </source>
</evidence>
<evidence type="ECO:0000256" key="11">
    <source>
        <dbReference type="ARBA" id="ARBA00023002"/>
    </source>
</evidence>
<reference evidence="18" key="1">
    <citation type="submission" date="2011-10" db="EMBL/GenBank/DDBJ databases">
        <authorList>
            <person name="Genoscope - CEA"/>
        </authorList>
    </citation>
    <scope>NUCLEOTIDE SEQUENCE</scope>
</reference>
<dbReference type="GO" id="GO:0046210">
    <property type="term" value="P:nitric oxide catabolic process"/>
    <property type="evidence" value="ECO:0007669"/>
    <property type="project" value="TreeGrafter"/>
</dbReference>
<dbReference type="SUPFAM" id="SSF46458">
    <property type="entry name" value="Globin-like"/>
    <property type="match status" value="1"/>
</dbReference>
<name>G8YKA8_PICSO</name>
<evidence type="ECO:0000256" key="3">
    <source>
        <dbReference type="ARBA" id="ARBA00006401"/>
    </source>
</evidence>
<dbReference type="InterPro" id="IPR017938">
    <property type="entry name" value="Riboflavin_synthase-like_b-brl"/>
</dbReference>
<comment type="catalytic activity">
    <reaction evidence="14">
        <text>2 nitric oxide + NADH + 2 O2 = 2 nitrate + NAD(+) + H(+)</text>
        <dbReference type="Rhea" id="RHEA:19469"/>
        <dbReference type="ChEBI" id="CHEBI:15378"/>
        <dbReference type="ChEBI" id="CHEBI:15379"/>
        <dbReference type="ChEBI" id="CHEBI:16480"/>
        <dbReference type="ChEBI" id="CHEBI:17632"/>
        <dbReference type="ChEBI" id="CHEBI:57540"/>
        <dbReference type="ChEBI" id="CHEBI:57945"/>
        <dbReference type="EC" id="1.14.12.17"/>
    </reaction>
</comment>
<keyword evidence="12" id="KW-0408">Iron</keyword>
<dbReference type="EMBL" id="FO082053">
    <property type="protein sequence ID" value="CCE79988.1"/>
    <property type="molecule type" value="Genomic_DNA"/>
</dbReference>
<keyword evidence="6" id="KW-0349">Heme</keyword>
<dbReference type="SUPFAM" id="SSF63380">
    <property type="entry name" value="Riboflavin synthase domain-like"/>
    <property type="match status" value="1"/>
</dbReference>
<comment type="similarity">
    <text evidence="3">In the C-terminal section; belongs to the flavoprotein pyridine nucleotide cytochrome reductase family.</text>
</comment>
<accession>G8YKA8</accession>
<evidence type="ECO:0000313" key="20">
    <source>
        <dbReference type="Proteomes" id="UP000005222"/>
    </source>
</evidence>
<dbReference type="Proteomes" id="UP000005222">
    <property type="component" value="Chromosome G"/>
</dbReference>